<name>A0A150G9R5_GONPE</name>
<proteinExistence type="predicted"/>
<evidence type="ECO:0000313" key="3">
    <source>
        <dbReference type="Proteomes" id="UP000075714"/>
    </source>
</evidence>
<dbReference type="EMBL" id="LSYV01000046">
    <property type="protein sequence ID" value="KXZ46305.1"/>
    <property type="molecule type" value="Genomic_DNA"/>
</dbReference>
<evidence type="ECO:0000313" key="2">
    <source>
        <dbReference type="EMBL" id="KXZ46305.1"/>
    </source>
</evidence>
<feature type="region of interest" description="Disordered" evidence="1">
    <location>
        <begin position="38"/>
        <end position="132"/>
    </location>
</feature>
<dbReference type="Proteomes" id="UP000075714">
    <property type="component" value="Unassembled WGS sequence"/>
</dbReference>
<comment type="caution">
    <text evidence="2">The sequence shown here is derived from an EMBL/GenBank/DDBJ whole genome shotgun (WGS) entry which is preliminary data.</text>
</comment>
<organism evidence="2 3">
    <name type="scientific">Gonium pectorale</name>
    <name type="common">Green alga</name>
    <dbReference type="NCBI Taxonomy" id="33097"/>
    <lineage>
        <taxon>Eukaryota</taxon>
        <taxon>Viridiplantae</taxon>
        <taxon>Chlorophyta</taxon>
        <taxon>core chlorophytes</taxon>
        <taxon>Chlorophyceae</taxon>
        <taxon>CS clade</taxon>
        <taxon>Chlamydomonadales</taxon>
        <taxon>Volvocaceae</taxon>
        <taxon>Gonium</taxon>
    </lineage>
</organism>
<reference evidence="3" key="1">
    <citation type="journal article" date="2016" name="Nat. Commun.">
        <title>The Gonium pectorale genome demonstrates co-option of cell cycle regulation during the evolution of multicellularity.</title>
        <authorList>
            <person name="Hanschen E.R."/>
            <person name="Marriage T.N."/>
            <person name="Ferris P.J."/>
            <person name="Hamaji T."/>
            <person name="Toyoda A."/>
            <person name="Fujiyama A."/>
            <person name="Neme R."/>
            <person name="Noguchi H."/>
            <person name="Minakuchi Y."/>
            <person name="Suzuki M."/>
            <person name="Kawai-Toyooka H."/>
            <person name="Smith D.R."/>
            <person name="Sparks H."/>
            <person name="Anderson J."/>
            <person name="Bakaric R."/>
            <person name="Luria V."/>
            <person name="Karger A."/>
            <person name="Kirschner M.W."/>
            <person name="Durand P.M."/>
            <person name="Michod R.E."/>
            <person name="Nozaki H."/>
            <person name="Olson B.J."/>
        </authorList>
    </citation>
    <scope>NUCLEOTIDE SEQUENCE [LARGE SCALE GENOMIC DNA]</scope>
    <source>
        <strain evidence="3">NIES-2863</strain>
    </source>
</reference>
<gene>
    <name evidence="2" type="ORF">GPECTOR_45g175</name>
</gene>
<dbReference type="AlphaFoldDB" id="A0A150G9R5"/>
<accession>A0A150G9R5</accession>
<evidence type="ECO:0000256" key="1">
    <source>
        <dbReference type="SAM" id="MobiDB-lite"/>
    </source>
</evidence>
<sequence length="170" mass="17761">MNSAPESDMARALQQQLLAQGVVLPESVNLQQALANAHQTAAVAGEAGSDGGDTDTDNEDGSARRVARSKQGKTARAGDKVAAGRAAVARHKGGKEIEDDGDADDRKGGKGGKNAAGKDGQPRKKHKTEAAVADAVGDGWTRVRAKDDGRGALQVFRLWVCLTRSETWMS</sequence>
<keyword evidence="3" id="KW-1185">Reference proteome</keyword>
<protein>
    <submittedName>
        <fullName evidence="2">Uncharacterized protein</fullName>
    </submittedName>
</protein>